<dbReference type="PANTHER" id="PTHR47618">
    <property type="entry name" value="BIFUNCTIONAL OLIGORIBONUCLEASE AND PAP PHOSPHATASE NRNA"/>
    <property type="match status" value="1"/>
</dbReference>
<feature type="domain" description="DDH" evidence="1">
    <location>
        <begin position="14"/>
        <end position="163"/>
    </location>
</feature>
<dbReference type="Pfam" id="PF01368">
    <property type="entry name" value="DHH"/>
    <property type="match status" value="1"/>
</dbReference>
<comment type="caution">
    <text evidence="3">The sequence shown here is derived from an EMBL/GenBank/DDBJ whole genome shotgun (WGS) entry which is preliminary data.</text>
</comment>
<evidence type="ECO:0000313" key="4">
    <source>
        <dbReference type="Proteomes" id="UP000709959"/>
    </source>
</evidence>
<dbReference type="Proteomes" id="UP000709959">
    <property type="component" value="Unassembled WGS sequence"/>
</dbReference>
<sequence length="331" mass="35851">MLDRFAAFLDRHARVLLTTHENPDGDGVGAAVALACHLKALGKDARIVLTPSLPENLHFLDPEGWIEAFEPDGIHRDLAAWPDAWLLIDASEPHRMGALFAAFETTRADRACLDHHLKDAPKGFDAEFTDSSASASAELVYDLVRPRLDGDLPPLMAQALYAGLVSDTGNFRHSNSTPKVHQAAADLIAQGIHPARTFNALYQTATPAKLRLFGRAMGGLQLRDGGRFAYVAVTKQDLDACGATHEDMDELVEEPRKLKGVEVAALFSEAADGRAKVSLRSRERVDVNAVCRKFGGGGHRLASGAKLDLPLDVFIAQVETAVTSQIEQDFV</sequence>
<dbReference type="Pfam" id="PF02272">
    <property type="entry name" value="DHHA1"/>
    <property type="match status" value="1"/>
</dbReference>
<evidence type="ECO:0000259" key="2">
    <source>
        <dbReference type="Pfam" id="PF02272"/>
    </source>
</evidence>
<dbReference type="SUPFAM" id="SSF64182">
    <property type="entry name" value="DHH phosphoesterases"/>
    <property type="match status" value="1"/>
</dbReference>
<proteinExistence type="predicted"/>
<dbReference type="Gene3D" id="3.90.1640.10">
    <property type="entry name" value="inorganic pyrophosphatase (n-terminal core)"/>
    <property type="match status" value="1"/>
</dbReference>
<dbReference type="Gene3D" id="3.10.310.30">
    <property type="match status" value="1"/>
</dbReference>
<dbReference type="AlphaFoldDB" id="A0A936F352"/>
<dbReference type="InterPro" id="IPR038763">
    <property type="entry name" value="DHH_sf"/>
</dbReference>
<protein>
    <submittedName>
        <fullName evidence="3">Bifunctional oligoribonuclease/PAP phosphatase NrnA</fullName>
    </submittedName>
</protein>
<dbReference type="EMBL" id="JADKCH010000015">
    <property type="protein sequence ID" value="MBK8573264.1"/>
    <property type="molecule type" value="Genomic_DNA"/>
</dbReference>
<organism evidence="3 4">
    <name type="scientific">Candidatus Geothrix odensensis</name>
    <dbReference type="NCBI Taxonomy" id="2954440"/>
    <lineage>
        <taxon>Bacteria</taxon>
        <taxon>Pseudomonadati</taxon>
        <taxon>Acidobacteriota</taxon>
        <taxon>Holophagae</taxon>
        <taxon>Holophagales</taxon>
        <taxon>Holophagaceae</taxon>
        <taxon>Geothrix</taxon>
    </lineage>
</organism>
<gene>
    <name evidence="3" type="ORF">IPN91_11615</name>
</gene>
<feature type="domain" description="DHHA1" evidence="2">
    <location>
        <begin position="242"/>
        <end position="309"/>
    </location>
</feature>
<accession>A0A936F352</accession>
<dbReference type="InterPro" id="IPR001667">
    <property type="entry name" value="DDH_dom"/>
</dbReference>
<dbReference type="InterPro" id="IPR051319">
    <property type="entry name" value="Oligoribo/pAp-PDE_c-di-AMP_PDE"/>
</dbReference>
<dbReference type="PANTHER" id="PTHR47618:SF1">
    <property type="entry name" value="BIFUNCTIONAL OLIGORIBONUCLEASE AND PAP PHOSPHATASE NRNA"/>
    <property type="match status" value="1"/>
</dbReference>
<reference evidence="3 4" key="1">
    <citation type="submission" date="2020-10" db="EMBL/GenBank/DDBJ databases">
        <title>Connecting structure to function with the recovery of over 1000 high-quality activated sludge metagenome-assembled genomes encoding full-length rRNA genes using long-read sequencing.</title>
        <authorList>
            <person name="Singleton C.M."/>
            <person name="Petriglieri F."/>
            <person name="Kristensen J.M."/>
            <person name="Kirkegaard R.H."/>
            <person name="Michaelsen T.Y."/>
            <person name="Andersen M.H."/>
            <person name="Karst S.M."/>
            <person name="Dueholm M.S."/>
            <person name="Nielsen P.H."/>
            <person name="Albertsen M."/>
        </authorList>
    </citation>
    <scope>NUCLEOTIDE SEQUENCE [LARGE SCALE GENOMIC DNA]</scope>
    <source>
        <strain evidence="3">OdNE_18-Q3-R46-58_MAXAC.008</strain>
    </source>
</reference>
<dbReference type="GO" id="GO:0003676">
    <property type="term" value="F:nucleic acid binding"/>
    <property type="evidence" value="ECO:0007669"/>
    <property type="project" value="InterPro"/>
</dbReference>
<evidence type="ECO:0000313" key="3">
    <source>
        <dbReference type="EMBL" id="MBK8573264.1"/>
    </source>
</evidence>
<evidence type="ECO:0000259" key="1">
    <source>
        <dbReference type="Pfam" id="PF01368"/>
    </source>
</evidence>
<dbReference type="InterPro" id="IPR003156">
    <property type="entry name" value="DHHA1_dom"/>
</dbReference>
<name>A0A936F352_9BACT</name>